<dbReference type="PANTHER" id="PTHR11929:SF194">
    <property type="entry name" value="ALPHA-(1,3)-FUCOSYLTRANSFERASE 10"/>
    <property type="match status" value="1"/>
</dbReference>
<keyword evidence="4 5" id="KW-0808">Transferase</keyword>
<dbReference type="Gene3D" id="3.40.50.11660">
    <property type="entry name" value="Glycosyl transferase family 10, C-terminal domain"/>
    <property type="match status" value="1"/>
</dbReference>
<organism evidence="7 8">
    <name type="scientific">Polarella glacialis</name>
    <name type="common">Dinoflagellate</name>
    <dbReference type="NCBI Taxonomy" id="89957"/>
    <lineage>
        <taxon>Eukaryota</taxon>
        <taxon>Sar</taxon>
        <taxon>Alveolata</taxon>
        <taxon>Dinophyceae</taxon>
        <taxon>Suessiales</taxon>
        <taxon>Suessiaceae</taxon>
        <taxon>Polarella</taxon>
    </lineage>
</organism>
<evidence type="ECO:0000256" key="5">
    <source>
        <dbReference type="RuleBase" id="RU003832"/>
    </source>
</evidence>
<dbReference type="EC" id="2.4.1.-" evidence="5"/>
<feature type="non-terminal residue" evidence="7">
    <location>
        <position position="1"/>
    </location>
</feature>
<keyword evidence="5" id="KW-0812">Transmembrane</keyword>
<evidence type="ECO:0000313" key="8">
    <source>
        <dbReference type="Proteomes" id="UP000626109"/>
    </source>
</evidence>
<dbReference type="PANTHER" id="PTHR11929">
    <property type="entry name" value="ALPHA- 1,3 -FUCOSYLTRANSFERASE"/>
    <property type="match status" value="1"/>
</dbReference>
<evidence type="ECO:0000313" key="7">
    <source>
        <dbReference type="EMBL" id="CAE8650562.1"/>
    </source>
</evidence>
<dbReference type="InterPro" id="IPR001503">
    <property type="entry name" value="Glyco_trans_10"/>
</dbReference>
<dbReference type="UniPathway" id="UPA00378"/>
<dbReference type="InterPro" id="IPR055270">
    <property type="entry name" value="Glyco_tran_10_C"/>
</dbReference>
<evidence type="ECO:0000256" key="4">
    <source>
        <dbReference type="ARBA" id="ARBA00022679"/>
    </source>
</evidence>
<dbReference type="Proteomes" id="UP000626109">
    <property type="component" value="Unassembled WGS sequence"/>
</dbReference>
<evidence type="ECO:0000256" key="1">
    <source>
        <dbReference type="ARBA" id="ARBA00004922"/>
    </source>
</evidence>
<dbReference type="GO" id="GO:0046920">
    <property type="term" value="F:alpha-(1-&gt;3)-fucosyltransferase activity"/>
    <property type="evidence" value="ECO:0007669"/>
    <property type="project" value="TreeGrafter"/>
</dbReference>
<comment type="caution">
    <text evidence="7">The sequence shown here is derived from an EMBL/GenBank/DDBJ whole genome shotgun (WGS) entry which is preliminary data.</text>
</comment>
<evidence type="ECO:0000256" key="3">
    <source>
        <dbReference type="ARBA" id="ARBA00022676"/>
    </source>
</evidence>
<comment type="similarity">
    <text evidence="2 5">Belongs to the glycosyltransferase 10 family.</text>
</comment>
<comment type="pathway">
    <text evidence="1">Protein modification; protein glycosylation.</text>
</comment>
<reference evidence="7" key="1">
    <citation type="submission" date="2021-02" db="EMBL/GenBank/DDBJ databases">
        <authorList>
            <person name="Dougan E. K."/>
            <person name="Rhodes N."/>
            <person name="Thang M."/>
            <person name="Chan C."/>
        </authorList>
    </citation>
    <scope>NUCLEOTIDE SEQUENCE</scope>
</reference>
<accession>A0A813IJ58</accession>
<dbReference type="EMBL" id="CAJNNW010008954">
    <property type="protein sequence ID" value="CAE8650562.1"/>
    <property type="molecule type" value="Genomic_DNA"/>
</dbReference>
<dbReference type="AlphaFoldDB" id="A0A813IJ58"/>
<dbReference type="InterPro" id="IPR038577">
    <property type="entry name" value="GT10-like_C_sf"/>
</dbReference>
<dbReference type="SUPFAM" id="SSF53756">
    <property type="entry name" value="UDP-Glycosyltransferase/glycogen phosphorylase"/>
    <property type="match status" value="1"/>
</dbReference>
<keyword evidence="5" id="KW-0333">Golgi apparatus</keyword>
<gene>
    <name evidence="7" type="ORF">PGLA2088_LOCUS8363</name>
</gene>
<dbReference type="Pfam" id="PF00852">
    <property type="entry name" value="Glyco_transf_10"/>
    <property type="match status" value="1"/>
</dbReference>
<protein>
    <recommendedName>
        <fullName evidence="5">Fucosyltransferase</fullName>
        <ecNumber evidence="5">2.4.1.-</ecNumber>
    </recommendedName>
</protein>
<evidence type="ECO:0000259" key="6">
    <source>
        <dbReference type="Pfam" id="PF00852"/>
    </source>
</evidence>
<sequence length="147" mass="16272">ATFLDEAVELLQPYRFALVFENKLVPGYVTEKIVNAFLAGSIPIYWGSRAVLDLFNPEAFVYANEIQGAGDDYLPQDPLLGLERVVDFVMKLALDANGLRRMATAPVVDAARLQRYFSWHRSVRQGLLGDKVLGASLPTRISEALTG</sequence>
<feature type="non-terminal residue" evidence="7">
    <location>
        <position position="147"/>
    </location>
</feature>
<dbReference type="GO" id="GO:0032580">
    <property type="term" value="C:Golgi cisterna membrane"/>
    <property type="evidence" value="ECO:0007669"/>
    <property type="project" value="UniProtKB-SubCell"/>
</dbReference>
<name>A0A813IJ58_POLGL</name>
<feature type="domain" description="Fucosyltransferase C-terminal" evidence="6">
    <location>
        <begin position="7"/>
        <end position="65"/>
    </location>
</feature>
<comment type="subcellular location">
    <subcellularLocation>
        <location evidence="5">Golgi apparatus</location>
        <location evidence="5">Golgi stack membrane</location>
        <topology evidence="5">Single-pass type II membrane protein</topology>
    </subcellularLocation>
</comment>
<proteinExistence type="inferred from homology"/>
<keyword evidence="3 5" id="KW-0328">Glycosyltransferase</keyword>
<keyword evidence="5" id="KW-0472">Membrane</keyword>
<evidence type="ECO:0000256" key="2">
    <source>
        <dbReference type="ARBA" id="ARBA00008919"/>
    </source>
</evidence>